<evidence type="ECO:0000256" key="11">
    <source>
        <dbReference type="ARBA" id="ARBA00022842"/>
    </source>
</evidence>
<feature type="transmembrane region" description="Helical" evidence="17">
    <location>
        <begin position="548"/>
        <end position="565"/>
    </location>
</feature>
<comment type="caution">
    <text evidence="22">The sequence shown here is derived from an EMBL/GenBank/DDBJ whole genome shotgun (WGS) entry which is preliminary data.</text>
</comment>
<keyword evidence="14" id="KW-0464">Manganese</keyword>
<dbReference type="PROSITE" id="PS51327">
    <property type="entry name" value="DICER_DSRBF"/>
    <property type="match status" value="1"/>
</dbReference>
<evidence type="ECO:0000259" key="20">
    <source>
        <dbReference type="PROSITE" id="PS50821"/>
    </source>
</evidence>
<organism evidence="22 23">
    <name type="scientific">Porites evermanni</name>
    <dbReference type="NCBI Taxonomy" id="104178"/>
    <lineage>
        <taxon>Eukaryota</taxon>
        <taxon>Metazoa</taxon>
        <taxon>Cnidaria</taxon>
        <taxon>Anthozoa</taxon>
        <taxon>Hexacorallia</taxon>
        <taxon>Scleractinia</taxon>
        <taxon>Fungiina</taxon>
        <taxon>Poritidae</taxon>
        <taxon>Porites</taxon>
    </lineage>
</organism>
<accession>A0ABN8QJF8</accession>
<feature type="domain" description="PAZ" evidence="20">
    <location>
        <begin position="1685"/>
        <end position="1819"/>
    </location>
</feature>
<evidence type="ECO:0000256" key="4">
    <source>
        <dbReference type="ARBA" id="ARBA00022723"/>
    </source>
</evidence>
<keyword evidence="11" id="KW-0460">Magnesium</keyword>
<dbReference type="InterPro" id="IPR036085">
    <property type="entry name" value="PAZ_dom_sf"/>
</dbReference>
<name>A0ABN8QJF8_9CNID</name>
<keyword evidence="8" id="KW-0378">Hydrolase</keyword>
<dbReference type="Pfam" id="PF20930">
    <property type="entry name" value="Dicer_PBD"/>
    <property type="match status" value="1"/>
</dbReference>
<dbReference type="Gene3D" id="3.30.160.380">
    <property type="entry name" value="Dicer dimerisation domain"/>
    <property type="match status" value="1"/>
</dbReference>
<dbReference type="Pfam" id="PF20932">
    <property type="entry name" value="Dicer_dsRBD"/>
    <property type="match status" value="1"/>
</dbReference>
<dbReference type="SUPFAM" id="SSF52540">
    <property type="entry name" value="P-loop containing nucleoside triphosphate hydrolases"/>
    <property type="match status" value="1"/>
</dbReference>
<evidence type="ECO:0000313" key="22">
    <source>
        <dbReference type="EMBL" id="CAH3165264.1"/>
    </source>
</evidence>
<dbReference type="Gene3D" id="3.40.50.300">
    <property type="entry name" value="P-loop containing nucleotide triphosphate hydrolases"/>
    <property type="match status" value="2"/>
</dbReference>
<dbReference type="Gene3D" id="3.30.160.20">
    <property type="match status" value="1"/>
</dbReference>
<feature type="domain" description="Dicer dsRNA-binding fold" evidence="21">
    <location>
        <begin position="1385"/>
        <end position="1492"/>
    </location>
</feature>
<dbReference type="PROSITE" id="PS50137">
    <property type="entry name" value="DS_RBD"/>
    <property type="match status" value="1"/>
</dbReference>
<dbReference type="InterPro" id="IPR048513">
    <property type="entry name" value="Dicer_PBD"/>
</dbReference>
<keyword evidence="6" id="KW-0547">Nucleotide-binding</keyword>
<feature type="domain" description="RNase III" evidence="19">
    <location>
        <begin position="2442"/>
        <end position="2609"/>
    </location>
</feature>
<feature type="transmembrane region" description="Helical" evidence="17">
    <location>
        <begin position="464"/>
        <end position="482"/>
    </location>
</feature>
<evidence type="ECO:0000256" key="17">
    <source>
        <dbReference type="SAM" id="Phobius"/>
    </source>
</evidence>
<dbReference type="PROSITE" id="PS50821">
    <property type="entry name" value="PAZ"/>
    <property type="match status" value="1"/>
</dbReference>
<feature type="transmembrane region" description="Helical" evidence="17">
    <location>
        <begin position="585"/>
        <end position="609"/>
    </location>
</feature>
<sequence>MVAYDAVVMNDSNFYLFTSIHNCTFRNNLMDVCGLLNNTVRVDVQVTNTVFDGKEVQEYNRKNATFGIRIIIPLLDKQIPSKVNVEIENATFAGRPTNAFVFVAKGNKTITLRGCKFRDSFSLETNEWIVHKNENLPGYMTGQGAFLFLFDSDKLVDRGCVKGGERNDTHPQWIYKTRVLVENTLFQNNFGYEAGAIQIINGYVQFRRCNFTNNFALSDTGHVYVGYGSAKVEFQNCAFKREEGKEGTFKGISFKVGRFLHSESGGPIKIKSTSFETNFSESRRAHQEPVLRISYGGYFDIDSNSTIQCPMGSSLRFYNYTHFSYDGEQDSSFCRINVTTEVFACLMCRSKMYSLQSGFSRGLSVRKGFSCLECPFGAHCKGPINIVAKRDFWGYKITNSSNFSSLTFVPCPEKYCNGKSHYHQDFNRCYGYRQGVLCGRCAPGFTESLFSTKCRKADECRCNFQLWLFMAIYTIALTFYLLKKPPLVRFLKDQIFWFKRDRHQQNLQRDSVLEKEESENGYIRITFYFYQVFDLLSTTSVETMMEKVPYISTMVAAFNFEVHILDKNIGCPFAGLTAVTKEMFLSALVFVAIGHVFMIYCLNLVVYRILKKHKPLFVHYVAVAMEILLLGYERLAETSLKLMHCVPIGSELRLYYDGNVVCWQWWQHCLLAFNVIFVVPFVGVLYLGSGKLYNKIISWKQFIGACIVPLPFLVYWLVKRSYTKQRGKPVSHNRYTRLSSLIDDGNGSHDSEECTNEISNILLGPFRPTTAHEQGTLYWESRPHYAVDLVGKALDSESASVVCMARSESKLFIAFKIFQQFRRRALKPGLMVLLVNDESAQLVKPFLNAMANQSMFSVKTYFDEDEVTGNNQWLPHKSDILVATASSFLQFIEVGVLNLTSISLIILDQCHHATSPGHPFALILNHVDNCELDFRPKIVGLSSEISRQLSCLQGTEQFLSSVEETFNCKASVSYDLLGLNRYGERSDEELVYYTHASGDNQLTCKLKEILQNAVTFLKDIKEQGATQECVKFVKHVLSECHKVLLLFGPEHTAYIAKITIKEIMKFERKCSENCDLLILQYCRTQLSLVVNLLENGTFERCELTDLTEKLLFHMSTHLEPDYTADCSFQGSICQEGLCADSGPLSDDQTHVAADNPTGFPEQQPVDLSASTQLPHNWTVASQPQNVPATYGSKIQCDDPLCVILVPSTIVAKALNSLINKLSDKVPEYNFLKSACVCSKKAKQDVLEQGLIDEVEDKVTVMDCIQDGSVNVLVATFEIEKDLYARRCSLLIRQGMPKDYKHYFSVKGRLKSAGAKFIVLVRQTEKAKAEEKFKQIFKGIENILAERCLNCRLPCCEVKKLFLEDQPVTAYEPYREGGAKVDLLSSISLLNSYCSKFPSSGTGSAIPVCRTEEVWSENEVEFISTLYLPRNSPVYWPIQASVTVQKDQVHEEALRKARIESEMCVALETCRQLHKAGELDDDLQPVLRFQQLHLTAESEPCQCEVADNGVGLEGSVKRVRAYKRKFSSVLEDNFPVPDEPCYVYSVSMELTKPWTFERAVRSQSKVKSSTEAVYCPGILSRKPLPKLPAMLIFDRAGEVTVTVTECNSQPFVPTSEEISLFRRFTGYIFKETSKQTSSSVKDVVDFDPSSANSGYYIALLKNASGNNQSPSTGLDRKEIALDFLQTLEKDLGSFENPTDPPPAGIQDMEIFKDAVVTSVYSDKCNRFYVADICYDRSPADPFPKLETAATFAEYYQLRYGVEVTLNQPMLDVDHVTSRLNFLQPRYSTIKGQNLSIPREDSKRSQRAKVFVIPELCSVHPLPGYIWRQLFILPSVLYRFESLLVAEELRSSVARALNRGAVEWPNDVPLPLLNMGEMVGEEIVVQRESVPNVSCDVSIRDEAIEPVTTELVHQKDSFSGEVHDGSLGTTIVGTTPFPPIAVQRTSLSSESQDKLSEMSESCSPELRSTDSSSCVRGDVRYSTELPTTLSNMRISGVENPGDKTVKKQICQEKPSNGESRSCCGLGKCSLSASEACSSGNVAVSEHVSASVEKDASFTEGELWPLEAADSKVSPSTIWTDARLSRLYTSCGPSSTLILRALTTCSANDLFSLEKLEVLGDSFMKYAISASVFFENQHQNEGKLSFIRGLKVSNRQLFYLARHRYLPSFMITGIFNPLSNWLPPGFYHVVDDDSDLMTTSELFLMSEKTPQEIKEDGEEESLCVQNEAPGPVLTDSSEGSLTDGHRSGINLSPYFHHSCSDKTVADATEALIGAYLLCYGPEGAWSFLEWLGMEVTKQVKGECPSDMSLSKDTSCEMVEKKSDSKESSHEDSKRPYAACEMSDKQFLQLEKQSDDAEFSTNPMSSCETEKLHYRPSKKLSATEDNVSENTSETVPIESARLSKQTSTITEITTDPFLNEAPLPPGDPSNFRLDNTPSHSIVTDEFTATEKALNYRFRDHSLLLQAFTHTSVPRDYNSIRNSYEQLEFLGDALLDFLVTRHLYLNHRKMSPGNLTDLRSAVVNNYSFAVLAVKLGFAKHLKSLSPPLFHIVNKFIVKLKEQELKQQQEKHNEIYSSVFLLGSEDSEEFVEVEVPKVLGDLFEAVAGAVYVDCGQDLDRVWQIYRPILKPTIDYFSANPPMSAVRRLLEMKPNSVKFAPLERMLDGKFKSTLNLLGCGTFVGTGRNFRIAKSSAAQKALNALKQKMKKKS</sequence>
<keyword evidence="3" id="KW-0540">Nuclease</keyword>
<evidence type="ECO:0000256" key="10">
    <source>
        <dbReference type="ARBA" id="ARBA00022840"/>
    </source>
</evidence>
<proteinExistence type="predicted"/>
<dbReference type="InterPro" id="IPR038248">
    <property type="entry name" value="Dicer_dimer_sf"/>
</dbReference>
<dbReference type="InterPro" id="IPR027417">
    <property type="entry name" value="P-loop_NTPase"/>
</dbReference>
<dbReference type="CDD" id="cd00593">
    <property type="entry name" value="RIBOc"/>
    <property type="match status" value="2"/>
</dbReference>
<feature type="domain" description="DRBM" evidence="18">
    <location>
        <begin position="2677"/>
        <end position="2699"/>
    </location>
</feature>
<dbReference type="InterPro" id="IPR048512">
    <property type="entry name" value="Dicer_platform"/>
</dbReference>
<feature type="transmembrane region" description="Helical" evidence="17">
    <location>
        <begin position="699"/>
        <end position="718"/>
    </location>
</feature>
<keyword evidence="5" id="KW-0677">Repeat</keyword>
<evidence type="ECO:0000256" key="6">
    <source>
        <dbReference type="ARBA" id="ARBA00022741"/>
    </source>
</evidence>
<dbReference type="Pfam" id="PF02170">
    <property type="entry name" value="PAZ"/>
    <property type="match status" value="1"/>
</dbReference>
<feature type="compositionally biased region" description="Polar residues" evidence="16">
    <location>
        <begin position="2379"/>
        <end position="2390"/>
    </location>
</feature>
<dbReference type="SMART" id="SM00535">
    <property type="entry name" value="RIBOc"/>
    <property type="match status" value="2"/>
</dbReference>
<dbReference type="Pfam" id="PF20931">
    <property type="entry name" value="Dicer_platform"/>
    <property type="match status" value="1"/>
</dbReference>
<evidence type="ECO:0000256" key="2">
    <source>
        <dbReference type="ARBA" id="ARBA00001946"/>
    </source>
</evidence>
<feature type="region of interest" description="Disordered" evidence="16">
    <location>
        <begin position="1943"/>
        <end position="1971"/>
    </location>
</feature>
<dbReference type="SMART" id="SM00358">
    <property type="entry name" value="DSRM"/>
    <property type="match status" value="1"/>
</dbReference>
<comment type="cofactor">
    <cofactor evidence="1">
        <name>Mn(2+)</name>
        <dbReference type="ChEBI" id="CHEBI:29035"/>
    </cofactor>
</comment>
<dbReference type="PROSITE" id="PS00517">
    <property type="entry name" value="RNASE_3_1"/>
    <property type="match status" value="1"/>
</dbReference>
<dbReference type="PROSITE" id="PS50142">
    <property type="entry name" value="RNASE_3_2"/>
    <property type="match status" value="2"/>
</dbReference>
<comment type="cofactor">
    <cofactor evidence="2">
        <name>Mg(2+)</name>
        <dbReference type="ChEBI" id="CHEBI:18420"/>
    </cofactor>
</comment>
<dbReference type="Proteomes" id="UP001159427">
    <property type="component" value="Unassembled WGS sequence"/>
</dbReference>
<keyword evidence="13" id="KW-0943">RNA-mediated gene silencing</keyword>
<evidence type="ECO:0000256" key="8">
    <source>
        <dbReference type="ARBA" id="ARBA00022801"/>
    </source>
</evidence>
<dbReference type="SUPFAM" id="SSF101690">
    <property type="entry name" value="PAZ domain"/>
    <property type="match status" value="1"/>
</dbReference>
<keyword evidence="9" id="KW-0347">Helicase</keyword>
<feature type="transmembrane region" description="Helical" evidence="17">
    <location>
        <begin position="665"/>
        <end position="687"/>
    </location>
</feature>
<dbReference type="SUPFAM" id="SSF51126">
    <property type="entry name" value="Pectin lyase-like"/>
    <property type="match status" value="1"/>
</dbReference>
<evidence type="ECO:0000256" key="14">
    <source>
        <dbReference type="ARBA" id="ARBA00023211"/>
    </source>
</evidence>
<dbReference type="InterPro" id="IPR003100">
    <property type="entry name" value="PAZ_dom"/>
</dbReference>
<keyword evidence="7" id="KW-0255">Endonuclease</keyword>
<dbReference type="InterPro" id="IPR011050">
    <property type="entry name" value="Pectin_lyase_fold/virulence"/>
</dbReference>
<keyword evidence="17" id="KW-1133">Transmembrane helix</keyword>
<dbReference type="Gene3D" id="1.10.1520.10">
    <property type="entry name" value="Ribonuclease III domain"/>
    <property type="match status" value="2"/>
</dbReference>
<evidence type="ECO:0000256" key="7">
    <source>
        <dbReference type="ARBA" id="ARBA00022759"/>
    </source>
</evidence>
<dbReference type="Pfam" id="PF03368">
    <property type="entry name" value="Dicer_dimer"/>
    <property type="match status" value="1"/>
</dbReference>
<gene>
    <name evidence="22" type="ORF">PEVE_00005268</name>
</gene>
<feature type="domain" description="RNase III" evidence="19">
    <location>
        <begin position="2094"/>
        <end position="2277"/>
    </location>
</feature>
<keyword evidence="4" id="KW-0479">Metal-binding</keyword>
<evidence type="ECO:0000256" key="9">
    <source>
        <dbReference type="ARBA" id="ARBA00022806"/>
    </source>
</evidence>
<protein>
    <submittedName>
        <fullName evidence="22">Uncharacterized protein</fullName>
    </submittedName>
</protein>
<dbReference type="InterPro" id="IPR005034">
    <property type="entry name" value="Dicer_dimerisation"/>
</dbReference>
<dbReference type="Gene3D" id="2.170.260.10">
    <property type="entry name" value="paz domain"/>
    <property type="match status" value="1"/>
</dbReference>
<dbReference type="SUPFAM" id="SSF69065">
    <property type="entry name" value="RNase III domain-like"/>
    <property type="match status" value="2"/>
</dbReference>
<evidence type="ECO:0000256" key="16">
    <source>
        <dbReference type="SAM" id="MobiDB-lite"/>
    </source>
</evidence>
<dbReference type="InterPro" id="IPR036389">
    <property type="entry name" value="RNase_III_sf"/>
</dbReference>
<reference evidence="22 23" key="1">
    <citation type="submission" date="2022-05" db="EMBL/GenBank/DDBJ databases">
        <authorList>
            <consortium name="Genoscope - CEA"/>
            <person name="William W."/>
        </authorList>
    </citation>
    <scope>NUCLEOTIDE SEQUENCE [LARGE SCALE GENOMIC DNA]</scope>
</reference>
<keyword evidence="12 15" id="KW-0694">RNA-binding</keyword>
<evidence type="ECO:0000259" key="19">
    <source>
        <dbReference type="PROSITE" id="PS50142"/>
    </source>
</evidence>
<feature type="region of interest" description="Disordered" evidence="16">
    <location>
        <begin position="2299"/>
        <end position="2332"/>
    </location>
</feature>
<evidence type="ECO:0000259" key="21">
    <source>
        <dbReference type="PROSITE" id="PS51327"/>
    </source>
</evidence>
<feature type="compositionally biased region" description="Basic and acidic residues" evidence="16">
    <location>
        <begin position="2310"/>
        <end position="2331"/>
    </location>
</feature>
<evidence type="ECO:0000256" key="3">
    <source>
        <dbReference type="ARBA" id="ARBA00022722"/>
    </source>
</evidence>
<dbReference type="InterPro" id="IPR014720">
    <property type="entry name" value="dsRBD_dom"/>
</dbReference>
<feature type="transmembrane region" description="Helical" evidence="17">
    <location>
        <begin position="616"/>
        <end position="632"/>
    </location>
</feature>
<keyword evidence="17" id="KW-0472">Membrane</keyword>
<evidence type="ECO:0000256" key="15">
    <source>
        <dbReference type="PROSITE-ProRule" id="PRU00657"/>
    </source>
</evidence>
<keyword evidence="23" id="KW-1185">Reference proteome</keyword>
<dbReference type="InterPro" id="IPR044441">
    <property type="entry name" value="DICER_DSRM"/>
</dbReference>
<keyword evidence="10" id="KW-0067">ATP-binding</keyword>
<evidence type="ECO:0000256" key="1">
    <source>
        <dbReference type="ARBA" id="ARBA00001936"/>
    </source>
</evidence>
<evidence type="ECO:0000313" key="23">
    <source>
        <dbReference type="Proteomes" id="UP001159427"/>
    </source>
</evidence>
<keyword evidence="17" id="KW-0812">Transmembrane</keyword>
<dbReference type="EMBL" id="CALNXI010001333">
    <property type="protein sequence ID" value="CAH3165264.1"/>
    <property type="molecule type" value="Genomic_DNA"/>
</dbReference>
<evidence type="ECO:0000259" key="18">
    <source>
        <dbReference type="PROSITE" id="PS50137"/>
    </source>
</evidence>
<evidence type="ECO:0000256" key="5">
    <source>
        <dbReference type="ARBA" id="ARBA00022737"/>
    </source>
</evidence>
<evidence type="ECO:0000256" key="13">
    <source>
        <dbReference type="ARBA" id="ARBA00023158"/>
    </source>
</evidence>
<dbReference type="InterPro" id="IPR000999">
    <property type="entry name" value="RNase_III_dom"/>
</dbReference>
<dbReference type="SMART" id="SM00949">
    <property type="entry name" value="PAZ"/>
    <property type="match status" value="1"/>
</dbReference>
<dbReference type="PANTHER" id="PTHR14950">
    <property type="entry name" value="DICER-RELATED"/>
    <property type="match status" value="1"/>
</dbReference>
<evidence type="ECO:0000256" key="12">
    <source>
        <dbReference type="ARBA" id="ARBA00022884"/>
    </source>
</evidence>
<dbReference type="Pfam" id="PF00636">
    <property type="entry name" value="Ribonuclease_3"/>
    <property type="match status" value="2"/>
</dbReference>
<dbReference type="PANTHER" id="PTHR14950:SF37">
    <property type="entry name" value="ENDORIBONUCLEASE DICER"/>
    <property type="match status" value="1"/>
</dbReference>
<feature type="region of interest" description="Disordered" evidence="16">
    <location>
        <begin position="2348"/>
        <end position="2392"/>
    </location>
</feature>